<dbReference type="InterPro" id="IPR015421">
    <property type="entry name" value="PyrdxlP-dep_Trfase_major"/>
</dbReference>
<reference evidence="3" key="2">
    <citation type="submission" date="2020-11" db="EMBL/GenBank/DDBJ databases">
        <authorList>
            <person name="McCartney M.A."/>
            <person name="Auch B."/>
            <person name="Kono T."/>
            <person name="Mallez S."/>
            <person name="Becker A."/>
            <person name="Gohl D.M."/>
            <person name="Silverstein K.A.T."/>
            <person name="Koren S."/>
            <person name="Bechman K.B."/>
            <person name="Herman A."/>
            <person name="Abrahante J.E."/>
            <person name="Garbe J."/>
        </authorList>
    </citation>
    <scope>NUCLEOTIDE SEQUENCE</scope>
    <source>
        <strain evidence="3">Duluth1</strain>
        <tissue evidence="3">Whole animal</tissue>
    </source>
</reference>
<keyword evidence="1" id="KW-0663">Pyridoxal phosphate</keyword>
<dbReference type="Pfam" id="PF00266">
    <property type="entry name" value="Aminotran_5"/>
    <property type="match status" value="1"/>
</dbReference>
<evidence type="ECO:0000256" key="1">
    <source>
        <dbReference type="ARBA" id="ARBA00022898"/>
    </source>
</evidence>
<feature type="domain" description="Aminotransferase class V" evidence="2">
    <location>
        <begin position="111"/>
        <end position="423"/>
    </location>
</feature>
<dbReference type="Proteomes" id="UP000828390">
    <property type="component" value="Unassembled WGS sequence"/>
</dbReference>
<dbReference type="PANTHER" id="PTHR43092">
    <property type="entry name" value="L-CYSTEINE DESULFHYDRASE"/>
    <property type="match status" value="1"/>
</dbReference>
<dbReference type="Gene3D" id="3.40.640.10">
    <property type="entry name" value="Type I PLP-dependent aspartate aminotransferase-like (Major domain)"/>
    <property type="match status" value="1"/>
</dbReference>
<reference evidence="3" key="1">
    <citation type="journal article" date="2019" name="bioRxiv">
        <title>The Genome of the Zebra Mussel, Dreissena polymorpha: A Resource for Invasive Species Research.</title>
        <authorList>
            <person name="McCartney M.A."/>
            <person name="Auch B."/>
            <person name="Kono T."/>
            <person name="Mallez S."/>
            <person name="Zhang Y."/>
            <person name="Obille A."/>
            <person name="Becker A."/>
            <person name="Abrahante J.E."/>
            <person name="Garbe J."/>
            <person name="Badalamenti J.P."/>
            <person name="Herman A."/>
            <person name="Mangelson H."/>
            <person name="Liachko I."/>
            <person name="Sullivan S."/>
            <person name="Sone E.D."/>
            <person name="Koren S."/>
            <person name="Silverstein K.A.T."/>
            <person name="Beckman K.B."/>
            <person name="Gohl D.M."/>
        </authorList>
    </citation>
    <scope>NUCLEOTIDE SEQUENCE</scope>
    <source>
        <strain evidence="3">Duluth1</strain>
        <tissue evidence="3">Whole animal</tissue>
    </source>
</reference>
<dbReference type="PANTHER" id="PTHR43092:SF2">
    <property type="entry name" value="HERCYNYLCYSTEINE SULFOXIDE LYASE"/>
    <property type="match status" value="1"/>
</dbReference>
<organism evidence="3 4">
    <name type="scientific">Dreissena polymorpha</name>
    <name type="common">Zebra mussel</name>
    <name type="synonym">Mytilus polymorpha</name>
    <dbReference type="NCBI Taxonomy" id="45954"/>
    <lineage>
        <taxon>Eukaryota</taxon>
        <taxon>Metazoa</taxon>
        <taxon>Spiralia</taxon>
        <taxon>Lophotrochozoa</taxon>
        <taxon>Mollusca</taxon>
        <taxon>Bivalvia</taxon>
        <taxon>Autobranchia</taxon>
        <taxon>Heteroconchia</taxon>
        <taxon>Euheterodonta</taxon>
        <taxon>Imparidentia</taxon>
        <taxon>Neoheterodontei</taxon>
        <taxon>Myida</taxon>
        <taxon>Dreissenoidea</taxon>
        <taxon>Dreissenidae</taxon>
        <taxon>Dreissena</taxon>
    </lineage>
</organism>
<dbReference type="InterPro" id="IPR015424">
    <property type="entry name" value="PyrdxlP-dep_Trfase"/>
</dbReference>
<dbReference type="InterPro" id="IPR000192">
    <property type="entry name" value="Aminotrans_V_dom"/>
</dbReference>
<name>A0A9D4CQ00_DREPO</name>
<dbReference type="InterPro" id="IPR015422">
    <property type="entry name" value="PyrdxlP-dep_Trfase_small"/>
</dbReference>
<proteinExistence type="predicted"/>
<evidence type="ECO:0000259" key="2">
    <source>
        <dbReference type="Pfam" id="PF00266"/>
    </source>
</evidence>
<keyword evidence="4" id="KW-1185">Reference proteome</keyword>
<dbReference type="AlphaFoldDB" id="A0A9D4CQ00"/>
<accession>A0A9D4CQ00</accession>
<dbReference type="Gene3D" id="3.90.1150.10">
    <property type="entry name" value="Aspartate Aminotransferase, domain 1"/>
    <property type="match status" value="1"/>
</dbReference>
<evidence type="ECO:0000313" key="3">
    <source>
        <dbReference type="EMBL" id="KAH3729468.1"/>
    </source>
</evidence>
<comment type="caution">
    <text evidence="3">The sequence shown here is derived from an EMBL/GenBank/DDBJ whole genome shotgun (WGS) entry which is preliminary data.</text>
</comment>
<protein>
    <recommendedName>
        <fullName evidence="2">Aminotransferase class V domain-containing protein</fullName>
    </recommendedName>
</protein>
<sequence length="437" mass="49320">MSAAKRDFGSFHSSNVQELLNLSEEEYTPPELPFRCESIDVYKTQPLTFGKNVRKKHFLLEDDCVFLNHGAFGGVLKEALQTAQKYQEWTEKQPLRFYDRELLPRLVHVTRRLAKFVGCDARDIVLIENATTALNTVLQNVPLTKGDKIFCLSVTYGAVKKMLSWRCEQTGAELCQAVIEFPLQDDQQIIDLVSSSLSEGTRLAVFDHIPSNTPFILPLKQIIDICHARNIPVLVDGAHALGSLPLDITSLGADYYVTNAHKWLCAPKGAALLYVKRELQSRTRPLIISHGFGSGFNSEFIWAGLHDYSPFLALHTVLDFWESIGPGTIQQYMHGRCRQAGQMLKNSWKTYLAAPEHMFGSMSLVALPEDLYSHCDTVDYLAAEAVQNQLYHQYNIEVPIKCVQGKLYARISAHIYNEMAEYEILRDAILEMTGSRG</sequence>
<evidence type="ECO:0000313" key="4">
    <source>
        <dbReference type="Proteomes" id="UP000828390"/>
    </source>
</evidence>
<dbReference type="EMBL" id="JAIWYP010000012">
    <property type="protein sequence ID" value="KAH3729468.1"/>
    <property type="molecule type" value="Genomic_DNA"/>
</dbReference>
<dbReference type="SUPFAM" id="SSF53383">
    <property type="entry name" value="PLP-dependent transferases"/>
    <property type="match status" value="1"/>
</dbReference>
<gene>
    <name evidence="3" type="ORF">DPMN_055439</name>
</gene>